<evidence type="ECO:0000256" key="2">
    <source>
        <dbReference type="ARBA" id="ARBA00022980"/>
    </source>
</evidence>
<proteinExistence type="inferred from homology"/>
<keyword evidence="3 5" id="KW-0687">Ribonucleoprotein</keyword>
<dbReference type="GO" id="GO:1990904">
    <property type="term" value="C:ribonucleoprotein complex"/>
    <property type="evidence" value="ECO:0007669"/>
    <property type="project" value="UniProtKB-KW"/>
</dbReference>
<dbReference type="GO" id="GO:0019843">
    <property type="term" value="F:rRNA binding"/>
    <property type="evidence" value="ECO:0007669"/>
    <property type="project" value="UniProtKB-UniRule"/>
</dbReference>
<evidence type="ECO:0000256" key="4">
    <source>
        <dbReference type="ARBA" id="ARBA00035244"/>
    </source>
</evidence>
<feature type="region of interest" description="Disordered" evidence="6">
    <location>
        <begin position="45"/>
        <end position="79"/>
    </location>
</feature>
<keyword evidence="5" id="KW-0699">rRNA-binding</keyword>
<dbReference type="Pfam" id="PF00573">
    <property type="entry name" value="Ribosomal_L4"/>
    <property type="match status" value="1"/>
</dbReference>
<protein>
    <recommendedName>
        <fullName evidence="4 5">Large ribosomal subunit protein uL4</fullName>
    </recommendedName>
</protein>
<dbReference type="EMBL" id="PVTE01000006">
    <property type="protein sequence ID" value="PRY40899.1"/>
    <property type="molecule type" value="Genomic_DNA"/>
</dbReference>
<comment type="similarity">
    <text evidence="1 5">Belongs to the universal ribosomal protein uL4 family.</text>
</comment>
<dbReference type="GO" id="GO:0005840">
    <property type="term" value="C:ribosome"/>
    <property type="evidence" value="ECO:0007669"/>
    <property type="project" value="UniProtKB-KW"/>
</dbReference>
<dbReference type="InterPro" id="IPR002136">
    <property type="entry name" value="Ribosomal_uL4"/>
</dbReference>
<dbReference type="InterPro" id="IPR013005">
    <property type="entry name" value="Ribosomal_uL4-like"/>
</dbReference>
<gene>
    <name evidence="5" type="primary">rplD</name>
    <name evidence="7" type="ORF">CLV58_10682</name>
</gene>
<comment type="subunit">
    <text evidence="5">Part of the 50S ribosomal subunit.</text>
</comment>
<dbReference type="GO" id="GO:0006412">
    <property type="term" value="P:translation"/>
    <property type="evidence" value="ECO:0007669"/>
    <property type="project" value="UniProtKB-UniRule"/>
</dbReference>
<evidence type="ECO:0000256" key="6">
    <source>
        <dbReference type="SAM" id="MobiDB-lite"/>
    </source>
</evidence>
<dbReference type="InterPro" id="IPR023574">
    <property type="entry name" value="Ribosomal_uL4_dom_sf"/>
</dbReference>
<dbReference type="AlphaFoldDB" id="A0A2T0T5I3"/>
<evidence type="ECO:0000256" key="1">
    <source>
        <dbReference type="ARBA" id="ARBA00010528"/>
    </source>
</evidence>
<dbReference type="PANTHER" id="PTHR10746">
    <property type="entry name" value="50S RIBOSOMAL PROTEIN L4"/>
    <property type="match status" value="1"/>
</dbReference>
<accession>A0A2T0T5I3</accession>
<dbReference type="SUPFAM" id="SSF52166">
    <property type="entry name" value="Ribosomal protein L4"/>
    <property type="match status" value="1"/>
</dbReference>
<dbReference type="PANTHER" id="PTHR10746:SF6">
    <property type="entry name" value="LARGE RIBOSOMAL SUBUNIT PROTEIN UL4M"/>
    <property type="match status" value="1"/>
</dbReference>
<dbReference type="OrthoDB" id="9803201at2"/>
<dbReference type="Gene3D" id="3.40.1370.10">
    <property type="match status" value="1"/>
</dbReference>
<sequence length="209" mass="22816">MDVIVYNSKGVDTGKKVTLPEDVFGIEPNQHAIYLDVKQYLANQRQGTHKAKERAENAHSTRKLKKQKGTGGARAGSAKSPVFVGGGTIFGPRPRDYSFKLNKKVKSLARKSALAAKAQASKISVIDSIALEAPRTKDYVQFLNDMQLTGRKTLLILPDLDANVVLSSRNVEKAKVTTAAQVNTYDLMNADQLLISEAALSTIQTLFNQ</sequence>
<keyword evidence="2 5" id="KW-0689">Ribosomal protein</keyword>
<dbReference type="HAMAP" id="MF_01328_B">
    <property type="entry name" value="Ribosomal_uL4_B"/>
    <property type="match status" value="1"/>
</dbReference>
<name>A0A2T0T5I3_9BACT</name>
<evidence type="ECO:0000256" key="5">
    <source>
        <dbReference type="HAMAP-Rule" id="MF_01328"/>
    </source>
</evidence>
<reference evidence="7 8" key="1">
    <citation type="submission" date="2018-03" db="EMBL/GenBank/DDBJ databases">
        <title>Genomic Encyclopedia of Archaeal and Bacterial Type Strains, Phase II (KMG-II): from individual species to whole genera.</title>
        <authorList>
            <person name="Goeker M."/>
        </authorList>
    </citation>
    <scope>NUCLEOTIDE SEQUENCE [LARGE SCALE GENOMIC DNA]</scope>
    <source>
        <strain evidence="7 8">DSM 28354</strain>
    </source>
</reference>
<dbReference type="RefSeq" id="WP_106137335.1">
    <property type="nucleotide sequence ID" value="NZ_PVTE01000006.1"/>
</dbReference>
<keyword evidence="5" id="KW-0694">RNA-binding</keyword>
<keyword evidence="8" id="KW-1185">Reference proteome</keyword>
<comment type="caution">
    <text evidence="7">The sequence shown here is derived from an EMBL/GenBank/DDBJ whole genome shotgun (WGS) entry which is preliminary data.</text>
</comment>
<evidence type="ECO:0000313" key="8">
    <source>
        <dbReference type="Proteomes" id="UP000238375"/>
    </source>
</evidence>
<comment type="function">
    <text evidence="5">One of the primary rRNA binding proteins, this protein initially binds near the 5'-end of the 23S rRNA. It is important during the early stages of 50S assembly. It makes multiple contacts with different domains of the 23S rRNA in the assembled 50S subunit and ribosome.</text>
</comment>
<evidence type="ECO:0000313" key="7">
    <source>
        <dbReference type="EMBL" id="PRY40899.1"/>
    </source>
</evidence>
<comment type="function">
    <text evidence="5">Forms part of the polypeptide exit tunnel.</text>
</comment>
<dbReference type="NCBIfam" id="TIGR03953">
    <property type="entry name" value="rplD_bact"/>
    <property type="match status" value="1"/>
</dbReference>
<evidence type="ECO:0000256" key="3">
    <source>
        <dbReference type="ARBA" id="ARBA00023274"/>
    </source>
</evidence>
<dbReference type="Proteomes" id="UP000238375">
    <property type="component" value="Unassembled WGS sequence"/>
</dbReference>
<dbReference type="GO" id="GO:0003735">
    <property type="term" value="F:structural constituent of ribosome"/>
    <property type="evidence" value="ECO:0007669"/>
    <property type="project" value="InterPro"/>
</dbReference>
<organism evidence="7 8">
    <name type="scientific">Spirosoma oryzae</name>
    <dbReference type="NCBI Taxonomy" id="1469603"/>
    <lineage>
        <taxon>Bacteria</taxon>
        <taxon>Pseudomonadati</taxon>
        <taxon>Bacteroidota</taxon>
        <taxon>Cytophagia</taxon>
        <taxon>Cytophagales</taxon>
        <taxon>Cytophagaceae</taxon>
        <taxon>Spirosoma</taxon>
    </lineage>
</organism>